<dbReference type="EMBL" id="AP018164">
    <property type="protein sequence ID" value="BAX91471.1"/>
    <property type="molecule type" value="Genomic_DNA"/>
</dbReference>
<name>A0A1Z4EER9_9MYCO</name>
<keyword evidence="2" id="KW-0418">Kinase</keyword>
<dbReference type="KEGG" id="mshg:MSG_01313"/>
<sequence>MAGAQYAGIALAEGRNVVNNVVATHRYPELLDAAESEYGEGPCVAAAWQHHVMHIADLSADERWPRYQRYALAQTPIRSILSYELFIDGTTTAALNFYAERPHALSEDAVELGGVFASHVALAWSMLRRQDQFRSALATRDIIGQAKGIVMERFNLDAVEAFELLSRLSQQSNTKLHNIAHALVDSEHPLKRR</sequence>
<dbReference type="Pfam" id="PF13185">
    <property type="entry name" value="GAF_2"/>
    <property type="match status" value="1"/>
</dbReference>
<evidence type="ECO:0000256" key="4">
    <source>
        <dbReference type="ARBA" id="ARBA00023163"/>
    </source>
</evidence>
<reference evidence="7" key="1">
    <citation type="submission" date="2017-06" db="EMBL/GenBank/DDBJ databases">
        <title>Complete Genome Sequence of Mycobacterium shigaense.</title>
        <authorList>
            <person name="Fukano H."/>
            <person name="Yoshida M."/>
            <person name="Kazumi Y."/>
            <person name="Ogura Y."/>
            <person name="Mitarai S."/>
            <person name="Hayashi T."/>
            <person name="Hoshino Y."/>
        </authorList>
    </citation>
    <scope>NUCLEOTIDE SEQUENCE [LARGE SCALE GENOMIC DNA]</scope>
    <source>
        <strain evidence="7">UN-152</strain>
    </source>
</reference>
<dbReference type="InterPro" id="IPR003018">
    <property type="entry name" value="GAF"/>
</dbReference>
<keyword evidence="1" id="KW-0808">Transferase</keyword>
<keyword evidence="3" id="KW-0805">Transcription regulation</keyword>
<dbReference type="Gene3D" id="1.10.10.10">
    <property type="entry name" value="Winged helix-like DNA-binding domain superfamily/Winged helix DNA-binding domain"/>
    <property type="match status" value="1"/>
</dbReference>
<dbReference type="Pfam" id="PF03861">
    <property type="entry name" value="ANTAR"/>
    <property type="match status" value="1"/>
</dbReference>
<gene>
    <name evidence="6" type="ORF">MSG_01313</name>
</gene>
<keyword evidence="4" id="KW-0804">Transcription</keyword>
<dbReference type="InterPro" id="IPR005561">
    <property type="entry name" value="ANTAR"/>
</dbReference>
<evidence type="ECO:0000256" key="3">
    <source>
        <dbReference type="ARBA" id="ARBA00023015"/>
    </source>
</evidence>
<protein>
    <submittedName>
        <fullName evidence="6">Transcriptional regulator</fullName>
    </submittedName>
</protein>
<accession>A0A1Z4EER9</accession>
<dbReference type="GO" id="GO:0016301">
    <property type="term" value="F:kinase activity"/>
    <property type="evidence" value="ECO:0007669"/>
    <property type="project" value="UniProtKB-KW"/>
</dbReference>
<dbReference type="InterPro" id="IPR029016">
    <property type="entry name" value="GAF-like_dom_sf"/>
</dbReference>
<evidence type="ECO:0000256" key="2">
    <source>
        <dbReference type="ARBA" id="ARBA00022777"/>
    </source>
</evidence>
<feature type="domain" description="ANTAR" evidence="5">
    <location>
        <begin position="123"/>
        <end position="184"/>
    </location>
</feature>
<dbReference type="GO" id="GO:0003723">
    <property type="term" value="F:RNA binding"/>
    <property type="evidence" value="ECO:0007669"/>
    <property type="project" value="InterPro"/>
</dbReference>
<dbReference type="SUPFAM" id="SSF55781">
    <property type="entry name" value="GAF domain-like"/>
    <property type="match status" value="1"/>
</dbReference>
<evidence type="ECO:0000313" key="6">
    <source>
        <dbReference type="EMBL" id="BAX91471.1"/>
    </source>
</evidence>
<dbReference type="AlphaFoldDB" id="A0A1Z4EER9"/>
<dbReference type="InterPro" id="IPR036388">
    <property type="entry name" value="WH-like_DNA-bd_sf"/>
</dbReference>
<dbReference type="PROSITE" id="PS50921">
    <property type="entry name" value="ANTAR"/>
    <property type="match status" value="1"/>
</dbReference>
<dbReference type="SUPFAM" id="SSF52172">
    <property type="entry name" value="CheY-like"/>
    <property type="match status" value="1"/>
</dbReference>
<proteinExistence type="predicted"/>
<dbReference type="Proteomes" id="UP000217736">
    <property type="component" value="Chromosome"/>
</dbReference>
<evidence type="ECO:0000313" key="7">
    <source>
        <dbReference type="Proteomes" id="UP000217736"/>
    </source>
</evidence>
<organism evidence="6 7">
    <name type="scientific">Mycobacterium shigaense</name>
    <dbReference type="NCBI Taxonomy" id="722731"/>
    <lineage>
        <taxon>Bacteria</taxon>
        <taxon>Bacillati</taxon>
        <taxon>Actinomycetota</taxon>
        <taxon>Actinomycetes</taxon>
        <taxon>Mycobacteriales</taxon>
        <taxon>Mycobacteriaceae</taxon>
        <taxon>Mycobacterium</taxon>
        <taxon>Mycobacterium simiae complex</taxon>
    </lineage>
</organism>
<dbReference type="Gene3D" id="3.30.450.40">
    <property type="match status" value="1"/>
</dbReference>
<dbReference type="SMART" id="SM01012">
    <property type="entry name" value="ANTAR"/>
    <property type="match status" value="1"/>
</dbReference>
<dbReference type="InterPro" id="IPR011006">
    <property type="entry name" value="CheY-like_superfamily"/>
</dbReference>
<keyword evidence="7" id="KW-1185">Reference proteome</keyword>
<evidence type="ECO:0000256" key="1">
    <source>
        <dbReference type="ARBA" id="ARBA00022679"/>
    </source>
</evidence>
<evidence type="ECO:0000259" key="5">
    <source>
        <dbReference type="PROSITE" id="PS50921"/>
    </source>
</evidence>